<keyword evidence="1" id="KW-0808">Transferase</keyword>
<proteinExistence type="predicted"/>
<dbReference type="RefSeq" id="WP_138722272.1">
    <property type="nucleotide sequence ID" value="NZ_SSHJ02000005.1"/>
</dbReference>
<organism evidence="4 5">
    <name type="scientific">Pedobacter ureilyticus</name>
    <dbReference type="NCBI Taxonomy" id="1393051"/>
    <lineage>
        <taxon>Bacteria</taxon>
        <taxon>Pseudomonadati</taxon>
        <taxon>Bacteroidota</taxon>
        <taxon>Sphingobacteriia</taxon>
        <taxon>Sphingobacteriales</taxon>
        <taxon>Sphingobacteriaceae</taxon>
        <taxon>Pedobacter</taxon>
    </lineage>
</organism>
<reference evidence="4 5" key="1">
    <citation type="submission" date="2024-12" db="EMBL/GenBank/DDBJ databases">
        <authorList>
            <person name="Hu S."/>
        </authorList>
    </citation>
    <scope>NUCLEOTIDE SEQUENCE [LARGE SCALE GENOMIC DNA]</scope>
    <source>
        <strain evidence="4 5">THG-T11</strain>
    </source>
</reference>
<dbReference type="EMBL" id="SSHJ02000005">
    <property type="protein sequence ID" value="MFN0255140.1"/>
    <property type="molecule type" value="Genomic_DNA"/>
</dbReference>
<gene>
    <name evidence="4" type="ORF">E6A44_006120</name>
</gene>
<comment type="caution">
    <text evidence="4">The sequence shown here is derived from an EMBL/GenBank/DDBJ whole genome shotgun (WGS) entry which is preliminary data.</text>
</comment>
<evidence type="ECO:0000256" key="1">
    <source>
        <dbReference type="ARBA" id="ARBA00022679"/>
    </source>
</evidence>
<dbReference type="InterPro" id="IPR000182">
    <property type="entry name" value="GNAT_dom"/>
</dbReference>
<accession>A0ABW9J585</accession>
<dbReference type="Gene3D" id="3.40.630.30">
    <property type="match status" value="1"/>
</dbReference>
<keyword evidence="2" id="KW-0012">Acyltransferase</keyword>
<evidence type="ECO:0000313" key="4">
    <source>
        <dbReference type="EMBL" id="MFN0255140.1"/>
    </source>
</evidence>
<evidence type="ECO:0000256" key="2">
    <source>
        <dbReference type="ARBA" id="ARBA00023315"/>
    </source>
</evidence>
<dbReference type="PANTHER" id="PTHR43800">
    <property type="entry name" value="PEPTIDYL-LYSINE N-ACETYLTRANSFERASE YJAB"/>
    <property type="match status" value="1"/>
</dbReference>
<dbReference type="PANTHER" id="PTHR43800:SF1">
    <property type="entry name" value="PEPTIDYL-LYSINE N-ACETYLTRANSFERASE YJAB"/>
    <property type="match status" value="1"/>
</dbReference>
<dbReference type="PIRSF" id="PIRSF037663">
    <property type="entry name" value="Acetyltransf_GNAT_prd"/>
    <property type="match status" value="1"/>
</dbReference>
<evidence type="ECO:0000259" key="3">
    <source>
        <dbReference type="PROSITE" id="PS51186"/>
    </source>
</evidence>
<evidence type="ECO:0000313" key="5">
    <source>
        <dbReference type="Proteomes" id="UP001517247"/>
    </source>
</evidence>
<keyword evidence="5" id="KW-1185">Reference proteome</keyword>
<dbReference type="InterPro" id="IPR016181">
    <property type="entry name" value="Acyl_CoA_acyltransferase"/>
</dbReference>
<protein>
    <submittedName>
        <fullName evidence="4">N-acetyltransferase family protein</fullName>
    </submittedName>
</protein>
<dbReference type="InterPro" id="IPR017255">
    <property type="entry name" value="AcTrfase_GNAT_prd"/>
</dbReference>
<sequence length="174" mass="19831">MIYLRKAKEEDLPIIRAIAEQTWPTAYSDIISQEQITFMLDKMYGQAELREQLLHGHHFIVASELKEDVGFAGFSVINSETHTFKLHKLYVLPKMHGKGVGKLLMNEVVSQVKAQGGEFLQLNVNRNNKAKDFYEKAGFKIKETVDLDIGNGFYMNDYVMEKTLCPADISLKGE</sequence>
<dbReference type="Proteomes" id="UP001517247">
    <property type="component" value="Unassembled WGS sequence"/>
</dbReference>
<name>A0ABW9J585_9SPHI</name>
<dbReference type="PROSITE" id="PS51186">
    <property type="entry name" value="GNAT"/>
    <property type="match status" value="1"/>
</dbReference>
<dbReference type="Pfam" id="PF13673">
    <property type="entry name" value="Acetyltransf_10"/>
    <property type="match status" value="1"/>
</dbReference>
<feature type="domain" description="N-acetyltransferase" evidence="3">
    <location>
        <begin position="2"/>
        <end position="165"/>
    </location>
</feature>
<dbReference type="CDD" id="cd04301">
    <property type="entry name" value="NAT_SF"/>
    <property type="match status" value="1"/>
</dbReference>
<dbReference type="SUPFAM" id="SSF55729">
    <property type="entry name" value="Acyl-CoA N-acyltransferases (Nat)"/>
    <property type="match status" value="1"/>
</dbReference>